<comment type="pathway">
    <text evidence="3 10">Cofactor biosynthesis; riboflavin biosynthesis; 5-amino-6-(D-ribitylamino)uracil from GTP: step 3/4.</text>
</comment>
<evidence type="ECO:0000259" key="11">
    <source>
        <dbReference type="PROSITE" id="PS51747"/>
    </source>
</evidence>
<keyword evidence="13" id="KW-1185">Reference proteome</keyword>
<feature type="domain" description="CMP/dCMP-type deaminase" evidence="11">
    <location>
        <begin position="13"/>
        <end position="136"/>
    </location>
</feature>
<comment type="cofactor">
    <cofactor evidence="10">
        <name>Zn(2+)</name>
        <dbReference type="ChEBI" id="CHEBI:29105"/>
    </cofactor>
    <text evidence="10">Binds 1 zinc ion.</text>
</comment>
<keyword evidence="7 10" id="KW-0521">NADP</keyword>
<dbReference type="InterPro" id="IPR050765">
    <property type="entry name" value="Riboflavin_Biosynth_HTPR"/>
</dbReference>
<dbReference type="InterPro" id="IPR016193">
    <property type="entry name" value="Cytidine_deaminase-like"/>
</dbReference>
<evidence type="ECO:0000313" key="13">
    <source>
        <dbReference type="Proteomes" id="UP000603317"/>
    </source>
</evidence>
<comment type="similarity">
    <text evidence="5 10">In the C-terminal section; belongs to the HTP reductase family.</text>
</comment>
<evidence type="ECO:0000256" key="10">
    <source>
        <dbReference type="PIRNR" id="PIRNR006769"/>
    </source>
</evidence>
<dbReference type="Pfam" id="PF01872">
    <property type="entry name" value="RibD_C"/>
    <property type="match status" value="1"/>
</dbReference>
<proteinExistence type="inferred from homology"/>
<evidence type="ECO:0000256" key="1">
    <source>
        <dbReference type="ARBA" id="ARBA00002151"/>
    </source>
</evidence>
<evidence type="ECO:0000313" key="12">
    <source>
        <dbReference type="EMBL" id="GGA09717.1"/>
    </source>
</evidence>
<keyword evidence="9" id="KW-0511">Multifunctional enzyme</keyword>
<gene>
    <name evidence="12" type="ORF">GCM10010923_20180</name>
</gene>
<evidence type="ECO:0000256" key="5">
    <source>
        <dbReference type="ARBA" id="ARBA00007417"/>
    </source>
</evidence>
<dbReference type="EMBL" id="BMID01000001">
    <property type="protein sequence ID" value="GGA09717.1"/>
    <property type="molecule type" value="Genomic_DNA"/>
</dbReference>
<dbReference type="InterPro" id="IPR004794">
    <property type="entry name" value="Eubact_RibD"/>
</dbReference>
<comment type="pathway">
    <text evidence="2 10">Cofactor biosynthesis; riboflavin biosynthesis; 5-amino-6-(D-ribitylamino)uracil from GTP: step 2/4.</text>
</comment>
<keyword evidence="10" id="KW-0479">Metal-binding</keyword>
<comment type="caution">
    <text evidence="12">The sequence shown here is derived from an EMBL/GenBank/DDBJ whole genome shotgun (WGS) entry which is preliminary data.</text>
</comment>
<dbReference type="PANTHER" id="PTHR38011">
    <property type="entry name" value="DIHYDROFOLATE REDUCTASE FAMILY PROTEIN (AFU_ORTHOLOGUE AFUA_8G06820)"/>
    <property type="match status" value="1"/>
</dbReference>
<dbReference type="Gene3D" id="3.40.430.10">
    <property type="entry name" value="Dihydrofolate Reductase, subunit A"/>
    <property type="match status" value="2"/>
</dbReference>
<organism evidence="12 13">
    <name type="scientific">Blastomonas marina</name>
    <dbReference type="NCBI Taxonomy" id="1867408"/>
    <lineage>
        <taxon>Bacteria</taxon>
        <taxon>Pseudomonadati</taxon>
        <taxon>Pseudomonadota</taxon>
        <taxon>Alphaproteobacteria</taxon>
        <taxon>Sphingomonadales</taxon>
        <taxon>Sphingomonadaceae</taxon>
        <taxon>Blastomonas</taxon>
    </lineage>
</organism>
<dbReference type="NCBIfam" id="TIGR00326">
    <property type="entry name" value="eubact_ribD"/>
    <property type="match status" value="1"/>
</dbReference>
<dbReference type="InterPro" id="IPR024072">
    <property type="entry name" value="DHFR-like_dom_sf"/>
</dbReference>
<evidence type="ECO:0000256" key="7">
    <source>
        <dbReference type="ARBA" id="ARBA00022857"/>
    </source>
</evidence>
<dbReference type="InterPro" id="IPR002125">
    <property type="entry name" value="CMP_dCMP_dom"/>
</dbReference>
<comment type="function">
    <text evidence="1 10">Converts 2,5-diamino-6-(ribosylamino)-4(3h)-pyrimidinone 5'-phosphate into 5-amino-6-(ribosylamino)-2,4(1h,3h)-pyrimidinedione 5'-phosphate.</text>
</comment>
<comment type="catalytic activity">
    <reaction evidence="10">
        <text>5-amino-6-(5-phospho-D-ribitylamino)uracil + NADP(+) = 5-amino-6-(5-phospho-D-ribosylamino)uracil + NADPH + H(+)</text>
        <dbReference type="Rhea" id="RHEA:17845"/>
        <dbReference type="ChEBI" id="CHEBI:15378"/>
        <dbReference type="ChEBI" id="CHEBI:57783"/>
        <dbReference type="ChEBI" id="CHEBI:58349"/>
        <dbReference type="ChEBI" id="CHEBI:58421"/>
        <dbReference type="ChEBI" id="CHEBI:58453"/>
        <dbReference type="EC" id="1.1.1.193"/>
    </reaction>
</comment>
<comment type="similarity">
    <text evidence="4 10">In the N-terminal section; belongs to the cytidine and deoxycytidylate deaminase family.</text>
</comment>
<dbReference type="Gene3D" id="3.40.140.10">
    <property type="entry name" value="Cytidine Deaminase, domain 2"/>
    <property type="match status" value="1"/>
</dbReference>
<evidence type="ECO:0000256" key="9">
    <source>
        <dbReference type="ARBA" id="ARBA00023268"/>
    </source>
</evidence>
<dbReference type="EC" id="3.5.4.26" evidence="10"/>
<dbReference type="SUPFAM" id="SSF53597">
    <property type="entry name" value="Dihydrofolate reductase-like"/>
    <property type="match status" value="1"/>
</dbReference>
<evidence type="ECO:0000256" key="6">
    <source>
        <dbReference type="ARBA" id="ARBA00022619"/>
    </source>
</evidence>
<dbReference type="RefSeq" id="WP_229658164.1">
    <property type="nucleotide sequence ID" value="NZ_BMID01000001.1"/>
</dbReference>
<comment type="catalytic activity">
    <reaction evidence="10">
        <text>2,5-diamino-6-hydroxy-4-(5-phosphoribosylamino)-pyrimidine + H2O + H(+) = 5-amino-6-(5-phospho-D-ribosylamino)uracil + NH4(+)</text>
        <dbReference type="Rhea" id="RHEA:21868"/>
        <dbReference type="ChEBI" id="CHEBI:15377"/>
        <dbReference type="ChEBI" id="CHEBI:15378"/>
        <dbReference type="ChEBI" id="CHEBI:28938"/>
        <dbReference type="ChEBI" id="CHEBI:58453"/>
        <dbReference type="ChEBI" id="CHEBI:58614"/>
        <dbReference type="EC" id="3.5.4.26"/>
    </reaction>
</comment>
<dbReference type="SUPFAM" id="SSF53927">
    <property type="entry name" value="Cytidine deaminase-like"/>
    <property type="match status" value="1"/>
</dbReference>
<accession>A0ABQ1FF49</accession>
<protein>
    <recommendedName>
        <fullName evidence="10">Riboflavin biosynthesis protein RibD</fullName>
    </recommendedName>
    <domain>
        <recommendedName>
            <fullName evidence="10">Diaminohydroxyphosphoribosylaminopyrimidine deaminase</fullName>
            <shortName evidence="10">DRAP deaminase</shortName>
            <ecNumber evidence="10">3.5.4.26</ecNumber>
        </recommendedName>
        <alternativeName>
            <fullName evidence="10">Riboflavin-specific deaminase</fullName>
        </alternativeName>
    </domain>
    <domain>
        <recommendedName>
            <fullName evidence="10">5-amino-6-(5-phosphoribosylamino)uracil reductase</fullName>
            <ecNumber evidence="10">1.1.1.193</ecNumber>
        </recommendedName>
        <alternativeName>
            <fullName evidence="10">HTP reductase</fullName>
        </alternativeName>
    </domain>
</protein>
<sequence length="332" mass="35144">MSPGLGPAASEARTDADWLAQTARLAERARPLSRPNPAVGAIIVKDGVVVGRGWTRPGGRPHAEAMALDEAGEAARGATSYVTLEPCAHESARGPACSDLLVEAGVARVVAGVADPDPRTAGKGIEKLRATGIEAEVVDDPASHESLAGYLIQRREGRPHITLKLALSLDGKIALADGTSKWITGEQARAHTHRERAAVDAILVGGETLRADNPSLDVRLPGLEDRSPERFVLTRGHAPEGWNALSGLDDLSALSDIQYLMVEGGGGAAAAFLERDLVDTLLIYRAPVIIGNGRAGVGDIGLTDLAAAHGRWQRIAWRELGDDMLEIYRRTR</sequence>
<keyword evidence="10" id="KW-0862">Zinc</keyword>
<dbReference type="PROSITE" id="PS51747">
    <property type="entry name" value="CYT_DCMP_DEAMINASES_2"/>
    <property type="match status" value="1"/>
</dbReference>
<dbReference type="CDD" id="cd01284">
    <property type="entry name" value="Riboflavin_deaminase-reductase"/>
    <property type="match status" value="1"/>
</dbReference>
<reference evidence="13" key="1">
    <citation type="journal article" date="2019" name="Int. J. Syst. Evol. Microbiol.">
        <title>The Global Catalogue of Microorganisms (GCM) 10K type strain sequencing project: providing services to taxonomists for standard genome sequencing and annotation.</title>
        <authorList>
            <consortium name="The Broad Institute Genomics Platform"/>
            <consortium name="The Broad Institute Genome Sequencing Center for Infectious Disease"/>
            <person name="Wu L."/>
            <person name="Ma J."/>
        </authorList>
    </citation>
    <scope>NUCLEOTIDE SEQUENCE [LARGE SCALE GENOMIC DNA]</scope>
    <source>
        <strain evidence="13">CGMCC 1.15297</strain>
    </source>
</reference>
<evidence type="ECO:0000256" key="8">
    <source>
        <dbReference type="ARBA" id="ARBA00023002"/>
    </source>
</evidence>
<dbReference type="InterPro" id="IPR002734">
    <property type="entry name" value="RibDG_C"/>
</dbReference>
<evidence type="ECO:0000256" key="2">
    <source>
        <dbReference type="ARBA" id="ARBA00004882"/>
    </source>
</evidence>
<dbReference type="PANTHER" id="PTHR38011:SF7">
    <property type="entry name" value="2,5-DIAMINO-6-RIBOSYLAMINO-4(3H)-PYRIMIDINONE 5'-PHOSPHATE REDUCTASE"/>
    <property type="match status" value="1"/>
</dbReference>
<keyword evidence="10" id="KW-0378">Hydrolase</keyword>
<name>A0ABQ1FF49_9SPHN</name>
<evidence type="ECO:0000256" key="4">
    <source>
        <dbReference type="ARBA" id="ARBA00005259"/>
    </source>
</evidence>
<dbReference type="Pfam" id="PF00383">
    <property type="entry name" value="dCMP_cyt_deam_1"/>
    <property type="match status" value="1"/>
</dbReference>
<dbReference type="EC" id="1.1.1.193" evidence="10"/>
<keyword evidence="8 10" id="KW-0560">Oxidoreductase</keyword>
<dbReference type="PIRSF" id="PIRSF006769">
    <property type="entry name" value="RibD"/>
    <property type="match status" value="1"/>
</dbReference>
<dbReference type="Proteomes" id="UP000603317">
    <property type="component" value="Unassembled WGS sequence"/>
</dbReference>
<keyword evidence="6 10" id="KW-0686">Riboflavin biosynthesis</keyword>
<evidence type="ECO:0000256" key="3">
    <source>
        <dbReference type="ARBA" id="ARBA00004910"/>
    </source>
</evidence>